<name>A0A835V0G3_VANPL</name>
<evidence type="ECO:0000313" key="7">
    <source>
        <dbReference type="EMBL" id="KAG0479215.1"/>
    </source>
</evidence>
<comment type="subcellular location">
    <subcellularLocation>
        <location evidence="5">Cytoplasm</location>
        <location evidence="5">Cytoskeleton</location>
        <location evidence="5">Microtubule organizing center</location>
    </subcellularLocation>
</comment>
<feature type="non-terminal residue" evidence="7">
    <location>
        <position position="1"/>
    </location>
</feature>
<dbReference type="AlphaFoldDB" id="A0A835V0G3"/>
<dbReference type="EMBL" id="JADCNL010000005">
    <property type="protein sequence ID" value="KAG0479215.1"/>
    <property type="molecule type" value="Genomic_DNA"/>
</dbReference>
<dbReference type="Proteomes" id="UP000636800">
    <property type="component" value="Chromosome 5"/>
</dbReference>
<organism evidence="7 8">
    <name type="scientific">Vanilla planifolia</name>
    <name type="common">Vanilla</name>
    <dbReference type="NCBI Taxonomy" id="51239"/>
    <lineage>
        <taxon>Eukaryota</taxon>
        <taxon>Viridiplantae</taxon>
        <taxon>Streptophyta</taxon>
        <taxon>Embryophyta</taxon>
        <taxon>Tracheophyta</taxon>
        <taxon>Spermatophyta</taxon>
        <taxon>Magnoliopsida</taxon>
        <taxon>Liliopsida</taxon>
        <taxon>Asparagales</taxon>
        <taxon>Orchidaceae</taxon>
        <taxon>Vanilloideae</taxon>
        <taxon>Vanilleae</taxon>
        <taxon>Vanilla</taxon>
    </lineage>
</organism>
<dbReference type="InterPro" id="IPR042241">
    <property type="entry name" value="GCP_C_sf"/>
</dbReference>
<keyword evidence="8" id="KW-1185">Reference proteome</keyword>
<dbReference type="GO" id="GO:0051011">
    <property type="term" value="F:microtubule minus-end binding"/>
    <property type="evidence" value="ECO:0007669"/>
    <property type="project" value="TreeGrafter"/>
</dbReference>
<dbReference type="GO" id="GO:0000278">
    <property type="term" value="P:mitotic cell cycle"/>
    <property type="evidence" value="ECO:0007669"/>
    <property type="project" value="TreeGrafter"/>
</dbReference>
<evidence type="ECO:0000256" key="5">
    <source>
        <dbReference type="RuleBase" id="RU363050"/>
    </source>
</evidence>
<evidence type="ECO:0000256" key="4">
    <source>
        <dbReference type="ARBA" id="ARBA00023212"/>
    </source>
</evidence>
<dbReference type="GO" id="GO:0007020">
    <property type="term" value="P:microtubule nucleation"/>
    <property type="evidence" value="ECO:0007669"/>
    <property type="project" value="InterPro"/>
</dbReference>
<evidence type="ECO:0000313" key="8">
    <source>
        <dbReference type="Proteomes" id="UP000636800"/>
    </source>
</evidence>
<accession>A0A835V0G3</accession>
<proteinExistence type="inferred from homology"/>
<reference evidence="7 8" key="1">
    <citation type="journal article" date="2020" name="Nat. Food">
        <title>A phased Vanilla planifolia genome enables genetic improvement of flavour and production.</title>
        <authorList>
            <person name="Hasing T."/>
            <person name="Tang H."/>
            <person name="Brym M."/>
            <person name="Khazi F."/>
            <person name="Huang T."/>
            <person name="Chambers A.H."/>
        </authorList>
    </citation>
    <scope>NUCLEOTIDE SEQUENCE [LARGE SCALE GENOMIC DNA]</scope>
    <source>
        <tissue evidence="7">Leaf</tissue>
    </source>
</reference>
<sequence>KLRGLALKEEIKSVSGHCQTTMTLLDLMTSLSSMFSMAEHLAQVVHETVRNAYIDSEILVPASKMTVRILDTLYQKLNEVCLVQVDEVFFYANKAITIDQPTFWETSYLFRPVLWMNSKSNEILTSGGESTQVGRQLAGLESASFINSGGDKDHSDIECPIFLKELARPIVSSGKSLQLVRYVWNDYLALHERCHGAEFYVIPSNFSDSLSSWFQNDRQSTLKAHKIDGSSNSDSINGESNNPHNARILGILTLSEIFLISLVGIVGDGEHIYGQLAKPFSERTKMSVPCCEQKTLKNVGDGQQTSLGYKKFWVKFLFCAIAGKSNSASGREILDALSDNCICTTEDDCQIDSEVNIKQCQDSSMFTVPQPFIQKRLYSWTDFNVCQYAHLPPLDDESMRNAIYSEKFIGGDESFDIRNEGSLPRVCGTDYTFGFLCELKQLDSSDGTGTLESLYSFPTRLPCFEEDAEVSDFLPFQKNSTLSMRILSCIKGISLDAAPHVGIIVKECLGVYIKKQMDEVGRITLLKLMTDWRLMDELNVLRSIYLLGSGDLLQRFLTVIFDKIDKGETWNDDFELNTILQESIRNSADRTLLSAPDSLVVSIAQPDTLEDEESKASNIMAAHGDRVCGRFFGIDALDLLKFSYKVSWPLNLIVNAEALKKYNQVMCFLLKVKRAKFLLDKARRWMWKVRSSGQNHKHHLSVEQKLLHFVDAFHQYVMERVFYSAWIELCTAMSSAGSLDEVIEVHEAYLLLVQRQCFVGTDKLWALIASRVKSILSLALDFYSIQQTLHCGGAALAIKARCEMEVDRIEKQFDDCIAFLIRILSFKFNVGHSPPPG</sequence>
<dbReference type="InterPro" id="IPR040457">
    <property type="entry name" value="GCP_C"/>
</dbReference>
<gene>
    <name evidence="7" type="ORF">HPP92_010073</name>
</gene>
<evidence type="ECO:0000256" key="2">
    <source>
        <dbReference type="ARBA" id="ARBA00022490"/>
    </source>
</evidence>
<dbReference type="GO" id="GO:0000930">
    <property type="term" value="C:gamma-tubulin complex"/>
    <property type="evidence" value="ECO:0007669"/>
    <property type="project" value="TreeGrafter"/>
</dbReference>
<dbReference type="GO" id="GO:0051225">
    <property type="term" value="P:spindle assembly"/>
    <property type="evidence" value="ECO:0007669"/>
    <property type="project" value="TreeGrafter"/>
</dbReference>
<evidence type="ECO:0000259" key="6">
    <source>
        <dbReference type="Pfam" id="PF04130"/>
    </source>
</evidence>
<dbReference type="Gene3D" id="1.20.120.1900">
    <property type="entry name" value="Gamma-tubulin complex, C-terminal domain"/>
    <property type="match status" value="1"/>
</dbReference>
<evidence type="ECO:0000256" key="1">
    <source>
        <dbReference type="ARBA" id="ARBA00010337"/>
    </source>
</evidence>
<comment type="function">
    <text evidence="5">Component of the gamma-tubulin ring complex (gTuRC) which mediates microtubule nucleation.</text>
</comment>
<dbReference type="PANTHER" id="PTHR19302">
    <property type="entry name" value="GAMMA TUBULIN COMPLEX PROTEIN"/>
    <property type="match status" value="1"/>
</dbReference>
<dbReference type="Pfam" id="PF04130">
    <property type="entry name" value="GCP_C_terminal"/>
    <property type="match status" value="1"/>
</dbReference>
<feature type="domain" description="Gamma tubulin complex component C-terminal" evidence="6">
    <location>
        <begin position="534"/>
        <end position="825"/>
    </location>
</feature>
<comment type="similarity">
    <text evidence="1 5">Belongs to the TUBGCP family.</text>
</comment>
<dbReference type="GO" id="GO:0031122">
    <property type="term" value="P:cytoplasmic microtubule organization"/>
    <property type="evidence" value="ECO:0007669"/>
    <property type="project" value="TreeGrafter"/>
</dbReference>
<comment type="caution">
    <text evidence="7">The sequence shown here is derived from an EMBL/GenBank/DDBJ whole genome shotgun (WGS) entry which is preliminary data.</text>
</comment>
<keyword evidence="2 5" id="KW-0963">Cytoplasm</keyword>
<keyword evidence="3 5" id="KW-0493">Microtubule</keyword>
<dbReference type="GO" id="GO:0005874">
    <property type="term" value="C:microtubule"/>
    <property type="evidence" value="ECO:0007669"/>
    <property type="project" value="UniProtKB-KW"/>
</dbReference>
<dbReference type="PANTHER" id="PTHR19302:SF33">
    <property type="entry name" value="GAMMA-TUBULIN COMPLEX COMPONENT 5"/>
    <property type="match status" value="1"/>
</dbReference>
<dbReference type="GO" id="GO:0051321">
    <property type="term" value="P:meiotic cell cycle"/>
    <property type="evidence" value="ECO:0007669"/>
    <property type="project" value="TreeGrafter"/>
</dbReference>
<keyword evidence="4 5" id="KW-0206">Cytoskeleton</keyword>
<dbReference type="InterPro" id="IPR007259">
    <property type="entry name" value="GCP"/>
</dbReference>
<dbReference type="GO" id="GO:0043015">
    <property type="term" value="F:gamma-tubulin binding"/>
    <property type="evidence" value="ECO:0007669"/>
    <property type="project" value="InterPro"/>
</dbReference>
<protein>
    <recommendedName>
        <fullName evidence="5">Gamma-tubulin complex component</fullName>
    </recommendedName>
</protein>
<dbReference type="GO" id="GO:0000922">
    <property type="term" value="C:spindle pole"/>
    <property type="evidence" value="ECO:0007669"/>
    <property type="project" value="InterPro"/>
</dbReference>
<evidence type="ECO:0000256" key="3">
    <source>
        <dbReference type="ARBA" id="ARBA00022701"/>
    </source>
</evidence>